<proteinExistence type="predicted"/>
<comment type="caution">
    <text evidence="2">The sequence shown here is derived from an EMBL/GenBank/DDBJ whole genome shotgun (WGS) entry which is preliminary data.</text>
</comment>
<evidence type="ECO:0000313" key="3">
    <source>
        <dbReference type="Proteomes" id="UP000321827"/>
    </source>
</evidence>
<name>A0A511RKC7_9DEIN</name>
<dbReference type="OrthoDB" id="31957at2"/>
<organism evidence="2 3">
    <name type="scientific">Oceanithermus desulfurans NBRC 100063</name>
    <dbReference type="NCBI Taxonomy" id="1227550"/>
    <lineage>
        <taxon>Bacteria</taxon>
        <taxon>Thermotogati</taxon>
        <taxon>Deinococcota</taxon>
        <taxon>Deinococci</taxon>
        <taxon>Thermales</taxon>
        <taxon>Thermaceae</taxon>
        <taxon>Oceanithermus</taxon>
    </lineage>
</organism>
<sequence length="178" mass="19238">MEWIGLITAATFRAPGKALERDLASGSLQAAIEELARARGLPPPRLPNPPLAELQAAYTRLFVANPEGLPAPPYAGYALDGRLMGGAEEALERFYAEHGLVTQKGWDDLPDHLAALGEAIALLGESDPKAARTLARGYLAPWLERYAEVVAREDPTGFYGTICTFLKKALEAEHEARS</sequence>
<dbReference type="InterPro" id="IPR036411">
    <property type="entry name" value="TorD-like_sf"/>
</dbReference>
<dbReference type="EMBL" id="BJXN01000010">
    <property type="protein sequence ID" value="GEM90124.1"/>
    <property type="molecule type" value="Genomic_DNA"/>
</dbReference>
<gene>
    <name evidence="2" type="ORF">ODE01S_15580</name>
</gene>
<dbReference type="Pfam" id="PF02613">
    <property type="entry name" value="Nitrate_red_del"/>
    <property type="match status" value="1"/>
</dbReference>
<dbReference type="InterPro" id="IPR020945">
    <property type="entry name" value="DMSO/NO3_reduct_chaperone"/>
</dbReference>
<dbReference type="RefSeq" id="WP_147147598.1">
    <property type="nucleotide sequence ID" value="NZ_BJXN01000010.1"/>
</dbReference>
<dbReference type="AlphaFoldDB" id="A0A511RKC7"/>
<dbReference type="Gene3D" id="1.10.3480.10">
    <property type="entry name" value="TorD-like"/>
    <property type="match status" value="1"/>
</dbReference>
<dbReference type="PANTHER" id="PTHR34227:SF1">
    <property type="entry name" value="DIMETHYL SULFOXIDE REDUCTASE CHAPERONE-RELATED"/>
    <property type="match status" value="1"/>
</dbReference>
<dbReference type="InterPro" id="IPR050289">
    <property type="entry name" value="TorD/DmsD_chaperones"/>
</dbReference>
<dbReference type="SUPFAM" id="SSF89155">
    <property type="entry name" value="TorD-like"/>
    <property type="match status" value="1"/>
</dbReference>
<accession>A0A511RKC7</accession>
<evidence type="ECO:0008006" key="4">
    <source>
        <dbReference type="Google" id="ProtNLM"/>
    </source>
</evidence>
<reference evidence="2 3" key="1">
    <citation type="submission" date="2019-07" db="EMBL/GenBank/DDBJ databases">
        <title>Whole genome shotgun sequence of Oceanithermus desulfurans NBRC 100063.</title>
        <authorList>
            <person name="Hosoyama A."/>
            <person name="Uohara A."/>
            <person name="Ohji S."/>
            <person name="Ichikawa N."/>
        </authorList>
    </citation>
    <scope>NUCLEOTIDE SEQUENCE [LARGE SCALE GENOMIC DNA]</scope>
    <source>
        <strain evidence="2 3">NBRC 100063</strain>
    </source>
</reference>
<dbReference type="Proteomes" id="UP000321827">
    <property type="component" value="Unassembled WGS sequence"/>
</dbReference>
<dbReference type="PANTHER" id="PTHR34227">
    <property type="entry name" value="CHAPERONE PROTEIN YCDY"/>
    <property type="match status" value="1"/>
</dbReference>
<keyword evidence="1" id="KW-0143">Chaperone</keyword>
<evidence type="ECO:0000313" key="2">
    <source>
        <dbReference type="EMBL" id="GEM90124.1"/>
    </source>
</evidence>
<protein>
    <recommendedName>
        <fullName evidence="4">Molecular chaperone TorD</fullName>
    </recommendedName>
</protein>
<evidence type="ECO:0000256" key="1">
    <source>
        <dbReference type="ARBA" id="ARBA00023186"/>
    </source>
</evidence>